<sequence length="82" mass="9516">MDKNHLFSRLEKWPLIKFDHANIVQDGDHGTFNAKTSLYAFDVNENKAKLFIRDVSPGTDIVAMIDLYTNWIKEFKKTTKSP</sequence>
<accession>A0ABM7N0Z0</accession>
<name>A0ABM7N0Z0_ERWRD</name>
<gene>
    <name evidence="1" type="ORF">ERHA53_23100</name>
</gene>
<evidence type="ECO:0000313" key="2">
    <source>
        <dbReference type="Proteomes" id="UP000677515"/>
    </source>
</evidence>
<dbReference type="EMBL" id="AP024329">
    <property type="protein sequence ID" value="BCQ34967.1"/>
    <property type="molecule type" value="Genomic_DNA"/>
</dbReference>
<dbReference type="RefSeq" id="WP_133846531.1">
    <property type="nucleotide sequence ID" value="NZ_AP024329.1"/>
</dbReference>
<evidence type="ECO:0000313" key="1">
    <source>
        <dbReference type="EMBL" id="BCQ34967.1"/>
    </source>
</evidence>
<keyword evidence="2" id="KW-1185">Reference proteome</keyword>
<protein>
    <submittedName>
        <fullName evidence="1">Uncharacterized protein</fullName>
    </submittedName>
</protein>
<proteinExistence type="predicted"/>
<reference evidence="1 2" key="1">
    <citation type="submission" date="2021-01" db="EMBL/GenBank/DDBJ databases">
        <title>Complete genome sequence of Erwinia rhapontici MAFF 311153.</title>
        <authorList>
            <person name="Morohoshi T."/>
            <person name="Someya N."/>
        </authorList>
    </citation>
    <scope>NUCLEOTIDE SEQUENCE [LARGE SCALE GENOMIC DNA]</scope>
    <source>
        <strain evidence="1 2">MAFF 311153</strain>
    </source>
</reference>
<organism evidence="1 2">
    <name type="scientific">Erwinia rhapontici</name>
    <name type="common">Pectobacterium rhapontici</name>
    <dbReference type="NCBI Taxonomy" id="55212"/>
    <lineage>
        <taxon>Bacteria</taxon>
        <taxon>Pseudomonadati</taxon>
        <taxon>Pseudomonadota</taxon>
        <taxon>Gammaproteobacteria</taxon>
        <taxon>Enterobacterales</taxon>
        <taxon>Erwiniaceae</taxon>
        <taxon>Erwinia</taxon>
    </lineage>
</organism>
<dbReference type="Proteomes" id="UP000677515">
    <property type="component" value="Chromosome"/>
</dbReference>